<feature type="region of interest" description="Disordered" evidence="1">
    <location>
        <begin position="314"/>
        <end position="388"/>
    </location>
</feature>
<dbReference type="HOGENOM" id="CLU_544499_0_0_1"/>
<dbReference type="eggNOG" id="ENOG502S2VC">
    <property type="taxonomic scope" value="Eukaryota"/>
</dbReference>
<dbReference type="KEGG" id="ehx:EMIHUDRAFT_120984"/>
<dbReference type="Proteomes" id="UP000013827">
    <property type="component" value="Unassembled WGS sequence"/>
</dbReference>
<keyword evidence="4" id="KW-1185">Reference proteome</keyword>
<dbReference type="RefSeq" id="XP_005760477.1">
    <property type="nucleotide sequence ID" value="XM_005760420.1"/>
</dbReference>
<dbReference type="GeneID" id="17254200"/>
<evidence type="ECO:0000256" key="1">
    <source>
        <dbReference type="SAM" id="MobiDB-lite"/>
    </source>
</evidence>
<dbReference type="PaxDb" id="2903-EOD08048"/>
<proteinExistence type="predicted"/>
<feature type="signal peptide" evidence="2">
    <location>
        <begin position="1"/>
        <end position="19"/>
    </location>
</feature>
<evidence type="ECO:0000313" key="3">
    <source>
        <dbReference type="EnsemblProtists" id="EOD08048"/>
    </source>
</evidence>
<evidence type="ECO:0000256" key="2">
    <source>
        <dbReference type="SAM" id="SignalP"/>
    </source>
</evidence>
<name>A0A0D3I9W3_EMIH1</name>
<sequence length="501" mass="55588">MLLIPIGLAGVVLFSSAATRPPRASPKCAAEAMPTVDLYAPGTRASYAGNLVPSTPLTEPAYGSPLPWLALTHPPLPWLALSASQAGFLVDLHEAKATFNFCGGMMFQLALSDKLHSHLSAVSSRGASDAQQPVLHDAGKRRMQQLAGYDKTGAADNARVFHGREVRQVHSAAGGMGMVLQLSLAGEEEDAEGWTKKELSGYDGWGHDSSRKWNLAREADAFRAKWGAQAVTLQHRFYLHVDAQDNLWLSAEDGCEGYLAAAPPARPKLRPMAKRRLNPDEIRAAVEAGHPPSSVNYETDKKWHAGQNRWLAKWKQRRLPDSGSSRRDHWGDRKQQHARLLRAAENESSASLKRQRKAAATPAVTHSGRVHAGPSRLKRPKPPPEGGNQQAYELAMGMYGIARDTRSKMSRRTKSEDAERKRDARAITAMTTRPQAVKAAKERMERERERSQRRRDVAKLKVLKAVDEALRDSDYWRTTGFFSSVRGDNYYDHWLCLAIKE</sequence>
<keyword evidence="2" id="KW-0732">Signal</keyword>
<dbReference type="AlphaFoldDB" id="A0A0D3I9W3"/>
<feature type="chain" id="PRO_5044205837" evidence="2">
    <location>
        <begin position="20"/>
        <end position="501"/>
    </location>
</feature>
<reference evidence="3" key="2">
    <citation type="submission" date="2024-10" db="UniProtKB">
        <authorList>
            <consortium name="EnsemblProtists"/>
        </authorList>
    </citation>
    <scope>IDENTIFICATION</scope>
</reference>
<organism evidence="3 4">
    <name type="scientific">Emiliania huxleyi (strain CCMP1516)</name>
    <dbReference type="NCBI Taxonomy" id="280463"/>
    <lineage>
        <taxon>Eukaryota</taxon>
        <taxon>Haptista</taxon>
        <taxon>Haptophyta</taxon>
        <taxon>Prymnesiophyceae</taxon>
        <taxon>Isochrysidales</taxon>
        <taxon>Noelaerhabdaceae</taxon>
        <taxon>Emiliania</taxon>
    </lineage>
</organism>
<protein>
    <submittedName>
        <fullName evidence="3">Uncharacterized protein</fullName>
    </submittedName>
</protein>
<feature type="compositionally biased region" description="Basic and acidic residues" evidence="1">
    <location>
        <begin position="318"/>
        <end position="335"/>
    </location>
</feature>
<feature type="compositionally biased region" description="Basic and acidic residues" evidence="1">
    <location>
        <begin position="439"/>
        <end position="453"/>
    </location>
</feature>
<reference evidence="4" key="1">
    <citation type="journal article" date="2013" name="Nature">
        <title>Pan genome of the phytoplankton Emiliania underpins its global distribution.</title>
        <authorList>
            <person name="Read B.A."/>
            <person name="Kegel J."/>
            <person name="Klute M.J."/>
            <person name="Kuo A."/>
            <person name="Lefebvre S.C."/>
            <person name="Maumus F."/>
            <person name="Mayer C."/>
            <person name="Miller J."/>
            <person name="Monier A."/>
            <person name="Salamov A."/>
            <person name="Young J."/>
            <person name="Aguilar M."/>
            <person name="Claverie J.M."/>
            <person name="Frickenhaus S."/>
            <person name="Gonzalez K."/>
            <person name="Herman E.K."/>
            <person name="Lin Y.C."/>
            <person name="Napier J."/>
            <person name="Ogata H."/>
            <person name="Sarno A.F."/>
            <person name="Shmutz J."/>
            <person name="Schroeder D."/>
            <person name="de Vargas C."/>
            <person name="Verret F."/>
            <person name="von Dassow P."/>
            <person name="Valentin K."/>
            <person name="Van de Peer Y."/>
            <person name="Wheeler G."/>
            <person name="Dacks J.B."/>
            <person name="Delwiche C.F."/>
            <person name="Dyhrman S.T."/>
            <person name="Glockner G."/>
            <person name="John U."/>
            <person name="Richards T."/>
            <person name="Worden A.Z."/>
            <person name="Zhang X."/>
            <person name="Grigoriev I.V."/>
            <person name="Allen A.E."/>
            <person name="Bidle K."/>
            <person name="Borodovsky M."/>
            <person name="Bowler C."/>
            <person name="Brownlee C."/>
            <person name="Cock J.M."/>
            <person name="Elias M."/>
            <person name="Gladyshev V.N."/>
            <person name="Groth M."/>
            <person name="Guda C."/>
            <person name="Hadaegh A."/>
            <person name="Iglesias-Rodriguez M.D."/>
            <person name="Jenkins J."/>
            <person name="Jones B.M."/>
            <person name="Lawson T."/>
            <person name="Leese F."/>
            <person name="Lindquist E."/>
            <person name="Lobanov A."/>
            <person name="Lomsadze A."/>
            <person name="Malik S.B."/>
            <person name="Marsh M.E."/>
            <person name="Mackinder L."/>
            <person name="Mock T."/>
            <person name="Mueller-Roeber B."/>
            <person name="Pagarete A."/>
            <person name="Parker M."/>
            <person name="Probert I."/>
            <person name="Quesneville H."/>
            <person name="Raines C."/>
            <person name="Rensing S.A."/>
            <person name="Riano-Pachon D.M."/>
            <person name="Richier S."/>
            <person name="Rokitta S."/>
            <person name="Shiraiwa Y."/>
            <person name="Soanes D.M."/>
            <person name="van der Giezen M."/>
            <person name="Wahlund T.M."/>
            <person name="Williams B."/>
            <person name="Wilson W."/>
            <person name="Wolfe G."/>
            <person name="Wurch L.L."/>
        </authorList>
    </citation>
    <scope>NUCLEOTIDE SEQUENCE</scope>
</reference>
<accession>A0A0D3I9W3</accession>
<feature type="region of interest" description="Disordered" evidence="1">
    <location>
        <begin position="434"/>
        <end position="453"/>
    </location>
</feature>
<dbReference type="EnsemblProtists" id="EOD08048">
    <property type="protein sequence ID" value="EOD08048"/>
    <property type="gene ID" value="EMIHUDRAFT_120984"/>
</dbReference>
<evidence type="ECO:0000313" key="4">
    <source>
        <dbReference type="Proteomes" id="UP000013827"/>
    </source>
</evidence>